<evidence type="ECO:0000313" key="4">
    <source>
        <dbReference type="Proteomes" id="UP000199223"/>
    </source>
</evidence>
<feature type="chain" id="PRO_5011720296" evidence="2">
    <location>
        <begin position="23"/>
        <end position="322"/>
    </location>
</feature>
<gene>
    <name evidence="3" type="ORF">SAMN04488058_1337</name>
</gene>
<keyword evidence="2" id="KW-0732">Signal</keyword>
<dbReference type="RefSeq" id="WP_092265774.1">
    <property type="nucleotide sequence ID" value="NZ_FNZA01000033.1"/>
</dbReference>
<evidence type="ECO:0000256" key="2">
    <source>
        <dbReference type="SAM" id="SignalP"/>
    </source>
</evidence>
<reference evidence="4" key="1">
    <citation type="submission" date="2016-10" db="EMBL/GenBank/DDBJ databases">
        <authorList>
            <person name="Varghese N."/>
            <person name="Submissions S."/>
        </authorList>
    </citation>
    <scope>NUCLEOTIDE SEQUENCE [LARGE SCALE GENOMIC DNA]</scope>
    <source>
        <strain evidence="4">CGMCC 1.10218</strain>
    </source>
</reference>
<sequence length="322" mass="34226">MRPLPLLLLAAALALPTGAAQSVPPTLTFSAPEGTLREYRGEEVSRVSFSNAEATLSGADAEAQRTFAAQFQAALRAGEGEKKQSFKQFFKVLPAEGTPGRYLWNSLITTVDGSPSLRSVRTLAPGGGSGRLDYQPARPVSPEALKDPAQTVAVLLAQRLEAELAGSHAELLAAFDPASFGLYGRALTPGQTFTRTRSLRPPHPLGALGTPGQETPPVQVEETLRYEGEEGGTLRFTRQARVVRPAQVITGALSLITTLREYELGGELRLTREGLPVSATRTERYVADVRGSATRSGAQAGQQVRASLTVTGTSSLTLTFVK</sequence>
<evidence type="ECO:0000313" key="3">
    <source>
        <dbReference type="EMBL" id="SEJ90586.1"/>
    </source>
</evidence>
<dbReference type="EMBL" id="FNZA01000033">
    <property type="protein sequence ID" value="SEJ90586.1"/>
    <property type="molecule type" value="Genomic_DNA"/>
</dbReference>
<dbReference type="STRING" id="856736.SAMN04488058_1337"/>
<feature type="region of interest" description="Disordered" evidence="1">
    <location>
        <begin position="194"/>
        <end position="216"/>
    </location>
</feature>
<protein>
    <submittedName>
        <fullName evidence="3">Uncharacterized protein</fullName>
    </submittedName>
</protein>
<evidence type="ECO:0000256" key="1">
    <source>
        <dbReference type="SAM" id="MobiDB-lite"/>
    </source>
</evidence>
<dbReference type="AlphaFoldDB" id="A0A1H7CM90"/>
<accession>A0A1H7CM90</accession>
<keyword evidence="4" id="KW-1185">Reference proteome</keyword>
<dbReference type="OrthoDB" id="63443at2"/>
<feature type="signal peptide" evidence="2">
    <location>
        <begin position="1"/>
        <end position="22"/>
    </location>
</feature>
<organism evidence="3 4">
    <name type="scientific">Deinococcus reticulitermitis</name>
    <dbReference type="NCBI Taxonomy" id="856736"/>
    <lineage>
        <taxon>Bacteria</taxon>
        <taxon>Thermotogati</taxon>
        <taxon>Deinococcota</taxon>
        <taxon>Deinococci</taxon>
        <taxon>Deinococcales</taxon>
        <taxon>Deinococcaceae</taxon>
        <taxon>Deinococcus</taxon>
    </lineage>
</organism>
<proteinExistence type="predicted"/>
<name>A0A1H7CM90_9DEIO</name>
<dbReference type="Proteomes" id="UP000199223">
    <property type="component" value="Unassembled WGS sequence"/>
</dbReference>